<accession>A0A7Y8H0S2</accession>
<protein>
    <submittedName>
        <fullName evidence="2">Uncharacterized protein</fullName>
    </submittedName>
</protein>
<evidence type="ECO:0000256" key="1">
    <source>
        <dbReference type="SAM" id="Phobius"/>
    </source>
</evidence>
<comment type="caution">
    <text evidence="2">The sequence shown here is derived from an EMBL/GenBank/DDBJ whole genome shotgun (WGS) entry which is preliminary data.</text>
</comment>
<keyword evidence="1" id="KW-0812">Transmembrane</keyword>
<dbReference type="EMBL" id="VYGV01000020">
    <property type="protein sequence ID" value="NWF47754.1"/>
    <property type="molecule type" value="Genomic_DNA"/>
</dbReference>
<sequence length="82" mass="9122">MKSSLLTQRSSADDSLAINSETLHQYYCTVQSEVHPETLVDEAMNRRQANALMARRKRSRLSGWAVFAVLALAMGGLVWLLG</sequence>
<gene>
    <name evidence="2" type="ORF">F3K02_21225</name>
</gene>
<keyword evidence="1" id="KW-1133">Transmembrane helix</keyword>
<dbReference type="AlphaFoldDB" id="A0A7Y8H0S2"/>
<evidence type="ECO:0000313" key="3">
    <source>
        <dbReference type="Proteomes" id="UP000545507"/>
    </source>
</evidence>
<name>A0A7Y8H0S2_9BURK</name>
<organism evidence="2 3">
    <name type="scientific">Hydrogenophaga aromaticivorans</name>
    <dbReference type="NCBI Taxonomy" id="2610898"/>
    <lineage>
        <taxon>Bacteria</taxon>
        <taxon>Pseudomonadati</taxon>
        <taxon>Pseudomonadota</taxon>
        <taxon>Betaproteobacteria</taxon>
        <taxon>Burkholderiales</taxon>
        <taxon>Comamonadaceae</taxon>
        <taxon>Hydrogenophaga</taxon>
    </lineage>
</organism>
<dbReference type="RefSeq" id="WP_177137649.1">
    <property type="nucleotide sequence ID" value="NZ_JAGPWB010000056.1"/>
</dbReference>
<reference evidence="2 3" key="1">
    <citation type="submission" date="2019-09" db="EMBL/GenBank/DDBJ databases">
        <title>Hydrogenophaga aromatica sp. nov., isolated from a para-xylene-degrading enrichment culture.</title>
        <authorList>
            <person name="Tancsics A."/>
            <person name="Banerjee S."/>
        </authorList>
    </citation>
    <scope>NUCLEOTIDE SEQUENCE [LARGE SCALE GENOMIC DNA]</scope>
    <source>
        <strain evidence="2 3">D2P1</strain>
    </source>
</reference>
<dbReference type="Proteomes" id="UP000545507">
    <property type="component" value="Unassembled WGS sequence"/>
</dbReference>
<evidence type="ECO:0000313" key="2">
    <source>
        <dbReference type="EMBL" id="NWF47754.1"/>
    </source>
</evidence>
<keyword evidence="3" id="KW-1185">Reference proteome</keyword>
<keyword evidence="1" id="KW-0472">Membrane</keyword>
<feature type="transmembrane region" description="Helical" evidence="1">
    <location>
        <begin position="61"/>
        <end position="81"/>
    </location>
</feature>
<proteinExistence type="predicted"/>